<dbReference type="GO" id="GO:0030170">
    <property type="term" value="F:pyridoxal phosphate binding"/>
    <property type="evidence" value="ECO:0007669"/>
    <property type="project" value="InterPro"/>
</dbReference>
<evidence type="ECO:0000256" key="5">
    <source>
        <dbReference type="ARBA" id="ARBA00011738"/>
    </source>
</evidence>
<evidence type="ECO:0000256" key="7">
    <source>
        <dbReference type="ARBA" id="ARBA00022679"/>
    </source>
</evidence>
<evidence type="ECO:0000256" key="2">
    <source>
        <dbReference type="ARBA" id="ARBA00004746"/>
    </source>
</evidence>
<evidence type="ECO:0000256" key="6">
    <source>
        <dbReference type="ARBA" id="ARBA00013187"/>
    </source>
</evidence>
<dbReference type="GO" id="GO:0008710">
    <property type="term" value="F:8-amino-7-oxononanoate synthase activity"/>
    <property type="evidence" value="ECO:0007669"/>
    <property type="project" value="UniProtKB-EC"/>
</dbReference>
<accession>A0A2X2LEP2</accession>
<evidence type="ECO:0000256" key="1">
    <source>
        <dbReference type="ARBA" id="ARBA00001933"/>
    </source>
</evidence>
<dbReference type="InterPro" id="IPR001917">
    <property type="entry name" value="Aminotrans_II_pyridoxalP_BS"/>
</dbReference>
<organism evidence="15 16">
    <name type="scientific">Sphingobacterium multivorum</name>
    <dbReference type="NCBI Taxonomy" id="28454"/>
    <lineage>
        <taxon>Bacteria</taxon>
        <taxon>Pseudomonadati</taxon>
        <taxon>Bacteroidota</taxon>
        <taxon>Sphingobacteriia</taxon>
        <taxon>Sphingobacteriales</taxon>
        <taxon>Sphingobacteriaceae</taxon>
        <taxon>Sphingobacterium</taxon>
    </lineage>
</organism>
<dbReference type="InterPro" id="IPR015421">
    <property type="entry name" value="PyrdxlP-dep_Trfase_major"/>
</dbReference>
<dbReference type="PROSITE" id="PS00599">
    <property type="entry name" value="AA_TRANSFER_CLASS_2"/>
    <property type="match status" value="1"/>
</dbReference>
<evidence type="ECO:0000256" key="4">
    <source>
        <dbReference type="ARBA" id="ARBA00010008"/>
    </source>
</evidence>
<dbReference type="InterPro" id="IPR015424">
    <property type="entry name" value="PyrdxlP-dep_Trfase"/>
</dbReference>
<dbReference type="Proteomes" id="UP000251241">
    <property type="component" value="Unassembled WGS sequence"/>
</dbReference>
<evidence type="ECO:0000313" key="16">
    <source>
        <dbReference type="Proteomes" id="UP000251241"/>
    </source>
</evidence>
<comment type="catalytic activity">
    <reaction evidence="12">
        <text>6-carboxyhexanoyl-[ACP] + L-alanine + H(+) = (8S)-8-amino-7-oxononanoate + holo-[ACP] + CO2</text>
        <dbReference type="Rhea" id="RHEA:42288"/>
        <dbReference type="Rhea" id="RHEA-COMP:9685"/>
        <dbReference type="Rhea" id="RHEA-COMP:9955"/>
        <dbReference type="ChEBI" id="CHEBI:15378"/>
        <dbReference type="ChEBI" id="CHEBI:16526"/>
        <dbReference type="ChEBI" id="CHEBI:57972"/>
        <dbReference type="ChEBI" id="CHEBI:64479"/>
        <dbReference type="ChEBI" id="CHEBI:78846"/>
        <dbReference type="ChEBI" id="CHEBI:149468"/>
        <dbReference type="EC" id="2.3.1.47"/>
    </reaction>
</comment>
<dbReference type="Gene3D" id="3.90.1150.10">
    <property type="entry name" value="Aspartate Aminotransferase, domain 1"/>
    <property type="match status" value="1"/>
</dbReference>
<dbReference type="GeneID" id="97182329"/>
<evidence type="ECO:0000256" key="9">
    <source>
        <dbReference type="ARBA" id="ARBA00022898"/>
    </source>
</evidence>
<keyword evidence="15" id="KW-0012">Acyltransferase</keyword>
<keyword evidence="7 15" id="KW-0808">Transferase</keyword>
<dbReference type="Gene3D" id="3.40.640.10">
    <property type="entry name" value="Type I PLP-dependent aspartate aminotransferase-like (Major domain)"/>
    <property type="match status" value="1"/>
</dbReference>
<evidence type="ECO:0000259" key="14">
    <source>
        <dbReference type="Pfam" id="PF00155"/>
    </source>
</evidence>
<feature type="domain" description="Aminotransferase class I/classII large" evidence="14">
    <location>
        <begin position="45"/>
        <end position="386"/>
    </location>
</feature>
<dbReference type="AlphaFoldDB" id="A0A2X2LEP2"/>
<dbReference type="GO" id="GO:0009102">
    <property type="term" value="P:biotin biosynthetic process"/>
    <property type="evidence" value="ECO:0007669"/>
    <property type="project" value="UniProtKB-KW"/>
</dbReference>
<dbReference type="PANTHER" id="PTHR13693:SF100">
    <property type="entry name" value="8-AMINO-7-OXONONANOATE SYNTHASE"/>
    <property type="match status" value="1"/>
</dbReference>
<evidence type="ECO:0000256" key="13">
    <source>
        <dbReference type="RuleBase" id="RU003693"/>
    </source>
</evidence>
<dbReference type="InterPro" id="IPR004839">
    <property type="entry name" value="Aminotransferase_I/II_large"/>
</dbReference>
<evidence type="ECO:0000256" key="12">
    <source>
        <dbReference type="ARBA" id="ARBA00047715"/>
    </source>
</evidence>
<comment type="similarity">
    <text evidence="4">Belongs to the class-II pyridoxal-phosphate-dependent aminotransferase family. BioF subfamily.</text>
</comment>
<dbReference type="Pfam" id="PF00155">
    <property type="entry name" value="Aminotran_1_2"/>
    <property type="match status" value="1"/>
</dbReference>
<dbReference type="SUPFAM" id="SSF53383">
    <property type="entry name" value="PLP-dependent transferases"/>
    <property type="match status" value="1"/>
</dbReference>
<evidence type="ECO:0000256" key="10">
    <source>
        <dbReference type="ARBA" id="ARBA00032610"/>
    </source>
</evidence>
<comment type="pathway">
    <text evidence="3">Lipid metabolism.</text>
</comment>
<comment type="pathway">
    <text evidence="2">Cofactor biosynthesis; biotin biosynthesis.</text>
</comment>
<gene>
    <name evidence="15" type="primary">bioF_3</name>
    <name evidence="15" type="ORF">NCTC11343_03882</name>
</gene>
<protein>
    <recommendedName>
        <fullName evidence="6">8-amino-7-oxononanoate synthase</fullName>
        <ecNumber evidence="6">2.3.1.47</ecNumber>
    </recommendedName>
    <alternativeName>
        <fullName evidence="10">7-keto-8-amino-pelargonic acid synthase</fullName>
    </alternativeName>
    <alternativeName>
        <fullName evidence="11">8-amino-7-ketopelargonate synthase</fullName>
    </alternativeName>
</protein>
<dbReference type="PANTHER" id="PTHR13693">
    <property type="entry name" value="CLASS II AMINOTRANSFERASE/8-AMINO-7-OXONONANOATE SYNTHASE"/>
    <property type="match status" value="1"/>
</dbReference>
<proteinExistence type="inferred from homology"/>
<dbReference type="InterPro" id="IPR050087">
    <property type="entry name" value="AON_synthase_class-II"/>
</dbReference>
<name>A0A2X2LEP2_SPHMU</name>
<dbReference type="EMBL" id="UAUU01000011">
    <property type="protein sequence ID" value="SPZ91839.1"/>
    <property type="molecule type" value="Genomic_DNA"/>
</dbReference>
<keyword evidence="8" id="KW-0093">Biotin biosynthesis</keyword>
<evidence type="ECO:0000313" key="15">
    <source>
        <dbReference type="EMBL" id="SPZ91839.1"/>
    </source>
</evidence>
<dbReference type="InterPro" id="IPR015422">
    <property type="entry name" value="PyrdxlP-dep_Trfase_small"/>
</dbReference>
<evidence type="ECO:0000256" key="11">
    <source>
        <dbReference type="ARBA" id="ARBA00033381"/>
    </source>
</evidence>
<evidence type="ECO:0000256" key="3">
    <source>
        <dbReference type="ARBA" id="ARBA00005189"/>
    </source>
</evidence>
<keyword evidence="9 13" id="KW-0663">Pyridoxal phosphate</keyword>
<comment type="subunit">
    <text evidence="5">Homodimer.</text>
</comment>
<reference evidence="15 16" key="1">
    <citation type="submission" date="2018-06" db="EMBL/GenBank/DDBJ databases">
        <authorList>
            <consortium name="Pathogen Informatics"/>
            <person name="Doyle S."/>
        </authorList>
    </citation>
    <scope>NUCLEOTIDE SEQUENCE [LARGE SCALE GENOMIC DNA]</scope>
    <source>
        <strain evidence="15 16">NCTC11343</strain>
    </source>
</reference>
<dbReference type="EC" id="2.3.1.47" evidence="6"/>
<dbReference type="RefSeq" id="WP_112375544.1">
    <property type="nucleotide sequence ID" value="NZ_CP069793.1"/>
</dbReference>
<sequence length="386" mass="43176">MSENSLIQRIEDELFTLEKQGNIRKLPLITQQGKAEQEYVNAHHNLSSNDYLGLATDQILRQEFLNSVTKDNAVFSASSSRLLTGNHAGYTQLETTLCRMFGTESALVFNSGYHMNIGILPAVCDTQTLILADKGIHASLIDGIRLSNAACYRYRHSDYTHLTQLLAKYAHRFTRIIIVTESIFSMDGDCTDLHYLVSLKQRYPNTLLYVDEAHAVGVRGIRGLGCAEEQHCITDIDFLTGTFGKALASLGGYLLCKEPIQNYLINKARTLVFTTALPPINLLWTAFILERLSDFTDRRQQLHKNSLLLKQQIIAKGFNCPSESHILPVIIGDNKETILKAEDLQRKGFYVLPIRPPTVPEGTSRIRLSLTATMTSAMIKQLAASL</sequence>
<comment type="cofactor">
    <cofactor evidence="1 13">
        <name>pyridoxal 5'-phosphate</name>
        <dbReference type="ChEBI" id="CHEBI:597326"/>
    </cofactor>
</comment>
<evidence type="ECO:0000256" key="8">
    <source>
        <dbReference type="ARBA" id="ARBA00022756"/>
    </source>
</evidence>